<dbReference type="InterPro" id="IPR018044">
    <property type="entry name" value="Peptidase_S11"/>
</dbReference>
<evidence type="ECO:0000313" key="15">
    <source>
        <dbReference type="Proteomes" id="UP000261080"/>
    </source>
</evidence>
<comment type="caution">
    <text evidence="14">The sequence shown here is derived from an EMBL/GenBank/DDBJ whole genome shotgun (WGS) entry which is preliminary data.</text>
</comment>
<evidence type="ECO:0000256" key="6">
    <source>
        <dbReference type="ARBA" id="ARBA00023316"/>
    </source>
</evidence>
<keyword evidence="15" id="KW-1185">Reference proteome</keyword>
<feature type="region of interest" description="Disordered" evidence="10">
    <location>
        <begin position="443"/>
        <end position="474"/>
    </location>
</feature>
<dbReference type="PRINTS" id="PR00725">
    <property type="entry name" value="DADACBPTASE1"/>
</dbReference>
<evidence type="ECO:0000256" key="3">
    <source>
        <dbReference type="ARBA" id="ARBA00022801"/>
    </source>
</evidence>
<evidence type="ECO:0000256" key="10">
    <source>
        <dbReference type="SAM" id="MobiDB-lite"/>
    </source>
</evidence>
<evidence type="ECO:0000256" key="2">
    <source>
        <dbReference type="ARBA" id="ARBA00022729"/>
    </source>
</evidence>
<feature type="chain" id="PRO_5017546322" evidence="12">
    <location>
        <begin position="28"/>
        <end position="474"/>
    </location>
</feature>
<feature type="active site" description="Proton acceptor" evidence="7">
    <location>
        <position position="88"/>
    </location>
</feature>
<evidence type="ECO:0000313" key="14">
    <source>
        <dbReference type="EMBL" id="RGE86102.1"/>
    </source>
</evidence>
<evidence type="ECO:0000256" key="11">
    <source>
        <dbReference type="SAM" id="Phobius"/>
    </source>
</evidence>
<reference evidence="14 15" key="1">
    <citation type="submission" date="2018-08" db="EMBL/GenBank/DDBJ databases">
        <title>A genome reference for cultivated species of the human gut microbiota.</title>
        <authorList>
            <person name="Zou Y."/>
            <person name="Xue W."/>
            <person name="Luo G."/>
        </authorList>
    </citation>
    <scope>NUCLEOTIDE SEQUENCE [LARGE SCALE GENOMIC DNA]</scope>
    <source>
        <strain evidence="14 15">AF37-2AT</strain>
    </source>
</reference>
<proteinExistence type="inferred from homology"/>
<feature type="active site" evidence="7">
    <location>
        <position position="144"/>
    </location>
</feature>
<keyword evidence="4" id="KW-0133">Cell shape</keyword>
<keyword evidence="11" id="KW-1133">Transmembrane helix</keyword>
<keyword evidence="5" id="KW-0573">Peptidoglycan synthesis</keyword>
<keyword evidence="6" id="KW-0961">Cell wall biogenesis/degradation</keyword>
<evidence type="ECO:0000259" key="13">
    <source>
        <dbReference type="Pfam" id="PF00768"/>
    </source>
</evidence>
<keyword evidence="2 12" id="KW-0732">Signal</keyword>
<dbReference type="RefSeq" id="WP_117493650.1">
    <property type="nucleotide sequence ID" value="NZ_CALBAT010000022.1"/>
</dbReference>
<evidence type="ECO:0000256" key="5">
    <source>
        <dbReference type="ARBA" id="ARBA00022984"/>
    </source>
</evidence>
<sequence>MKRKMKKILSGLLCVAVALMPAAKVWATDVEEEAKKAYELPVQSNEIENWPQGPAVYGQSAIVIDADTRSILYAKNMHDKHYPASITKVLTALLAAENGNLNTDRVTFSQESVNFLEPGDAYIGMRAGEEISLKDALYGVLLASANEVSYAVAETIGTKMQGNGSGYEKFVKAMNERAEELGATDSHFVNPHGLQDENHYTSAYDMALISAELFEHPEILEIMETYEHTIGPTNLVNESRTFQQRHEMMETWNSHYYEYCVGGKTGYTDEAGNTLITLADNGKMRLICVEMATRGQHIYDDTRSLLDYAFAGFSRQEAKSSILESAEEDVHATITEKGPVYVDLPVGIPQEELEFETGEENGVSMLYLTWQGQTVGKVAADVDEKAAQRAAGDGKKPGAVTSIRKILEESIWIVIGAAAVLILIAVILVFVIRRRKRSSFLRLSRRKQRRQESQRRRRMKRAARRSRRRGRKRW</sequence>
<evidence type="ECO:0000256" key="7">
    <source>
        <dbReference type="PIRSR" id="PIRSR618044-1"/>
    </source>
</evidence>
<keyword evidence="11" id="KW-0812">Transmembrane</keyword>
<keyword evidence="11" id="KW-0472">Membrane</keyword>
<keyword evidence="3" id="KW-0378">Hydrolase</keyword>
<feature type="transmembrane region" description="Helical" evidence="11">
    <location>
        <begin position="411"/>
        <end position="432"/>
    </location>
</feature>
<dbReference type="GO" id="GO:0009002">
    <property type="term" value="F:serine-type D-Ala-D-Ala carboxypeptidase activity"/>
    <property type="evidence" value="ECO:0007669"/>
    <property type="project" value="InterPro"/>
</dbReference>
<feature type="binding site" evidence="8">
    <location>
        <position position="264"/>
    </location>
    <ligand>
        <name>substrate</name>
    </ligand>
</feature>
<keyword evidence="14" id="KW-0121">Carboxypeptidase</keyword>
<keyword evidence="14" id="KW-0645">Protease</keyword>
<dbReference type="SUPFAM" id="SSF56601">
    <property type="entry name" value="beta-lactamase/transpeptidase-like"/>
    <property type="match status" value="1"/>
</dbReference>
<dbReference type="AlphaFoldDB" id="A0A3E3K0X1"/>
<evidence type="ECO:0000256" key="12">
    <source>
        <dbReference type="SAM" id="SignalP"/>
    </source>
</evidence>
<dbReference type="Proteomes" id="UP000261080">
    <property type="component" value="Unassembled WGS sequence"/>
</dbReference>
<organism evidence="14 15">
    <name type="scientific">Sellimonas intestinalis</name>
    <dbReference type="NCBI Taxonomy" id="1653434"/>
    <lineage>
        <taxon>Bacteria</taxon>
        <taxon>Bacillati</taxon>
        <taxon>Bacillota</taxon>
        <taxon>Clostridia</taxon>
        <taxon>Lachnospirales</taxon>
        <taxon>Lachnospiraceae</taxon>
        <taxon>Sellimonas</taxon>
    </lineage>
</organism>
<dbReference type="Pfam" id="PF00768">
    <property type="entry name" value="Peptidase_S11"/>
    <property type="match status" value="1"/>
</dbReference>
<feature type="domain" description="Peptidase S11 D-alanyl-D-alanine carboxypeptidase A N-terminal" evidence="13">
    <location>
        <begin position="52"/>
        <end position="292"/>
    </location>
</feature>
<dbReference type="InterPro" id="IPR012338">
    <property type="entry name" value="Beta-lactam/transpept-like"/>
</dbReference>
<comment type="similarity">
    <text evidence="1 9">Belongs to the peptidase S11 family.</text>
</comment>
<dbReference type="Gene3D" id="3.40.710.10">
    <property type="entry name" value="DD-peptidase/beta-lactamase superfamily"/>
    <property type="match status" value="1"/>
</dbReference>
<dbReference type="GO" id="GO:0071555">
    <property type="term" value="P:cell wall organization"/>
    <property type="evidence" value="ECO:0007669"/>
    <property type="project" value="UniProtKB-KW"/>
</dbReference>
<evidence type="ECO:0000256" key="8">
    <source>
        <dbReference type="PIRSR" id="PIRSR618044-2"/>
    </source>
</evidence>
<dbReference type="OrthoDB" id="9791132at2"/>
<feature type="active site" description="Acyl-ester intermediate" evidence="7">
    <location>
        <position position="85"/>
    </location>
</feature>
<dbReference type="PANTHER" id="PTHR21581">
    <property type="entry name" value="D-ALANYL-D-ALANINE CARBOXYPEPTIDASE"/>
    <property type="match status" value="1"/>
</dbReference>
<dbReference type="GO" id="GO:0008360">
    <property type="term" value="P:regulation of cell shape"/>
    <property type="evidence" value="ECO:0007669"/>
    <property type="project" value="UniProtKB-KW"/>
</dbReference>
<protein>
    <submittedName>
        <fullName evidence="14">D-alanyl-D-alanine carboxypeptidase</fullName>
    </submittedName>
</protein>
<evidence type="ECO:0000256" key="9">
    <source>
        <dbReference type="RuleBase" id="RU004016"/>
    </source>
</evidence>
<dbReference type="EMBL" id="QVLX01000006">
    <property type="protein sequence ID" value="RGE86102.1"/>
    <property type="molecule type" value="Genomic_DNA"/>
</dbReference>
<name>A0A3E3K0X1_9FIRM</name>
<feature type="signal peptide" evidence="12">
    <location>
        <begin position="1"/>
        <end position="27"/>
    </location>
</feature>
<evidence type="ECO:0000256" key="4">
    <source>
        <dbReference type="ARBA" id="ARBA00022960"/>
    </source>
</evidence>
<dbReference type="InterPro" id="IPR001967">
    <property type="entry name" value="Peptidase_S11_N"/>
</dbReference>
<accession>A0A3E3K0X1</accession>
<dbReference type="GO" id="GO:0006508">
    <property type="term" value="P:proteolysis"/>
    <property type="evidence" value="ECO:0007669"/>
    <property type="project" value="InterPro"/>
</dbReference>
<gene>
    <name evidence="14" type="ORF">DW016_11470</name>
</gene>
<dbReference type="PANTHER" id="PTHR21581:SF6">
    <property type="entry name" value="TRAFFICKING PROTEIN PARTICLE COMPLEX SUBUNIT 12"/>
    <property type="match status" value="1"/>
</dbReference>
<evidence type="ECO:0000256" key="1">
    <source>
        <dbReference type="ARBA" id="ARBA00007164"/>
    </source>
</evidence>
<dbReference type="GO" id="GO:0009252">
    <property type="term" value="P:peptidoglycan biosynthetic process"/>
    <property type="evidence" value="ECO:0007669"/>
    <property type="project" value="UniProtKB-KW"/>
</dbReference>